<evidence type="ECO:0000313" key="1">
    <source>
        <dbReference type="EMBL" id="EFP98466.1"/>
    </source>
</evidence>
<dbReference type="EMBL" id="AEIU01000003">
    <property type="protein sequence ID" value="EFP98466.1"/>
    <property type="molecule type" value="Genomic_DNA"/>
</dbReference>
<proteinExistence type="predicted"/>
<reference evidence="1 2" key="1">
    <citation type="journal article" date="2012" name="Int. J. Syst. Evol. Microbiol.">
        <title>Vibrio caribbeanicus sp. nov., isolated from the marine sponge Scleritoderma cyanea.</title>
        <authorList>
            <person name="Hoffmann M."/>
            <person name="Monday S.R."/>
            <person name="Allard M.W."/>
            <person name="Strain E.A."/>
            <person name="Whittaker P."/>
            <person name="Naum M."/>
            <person name="McCarthy P.J."/>
            <person name="Lopez J.V."/>
            <person name="Fischer M."/>
            <person name="Brown E.W."/>
        </authorList>
    </citation>
    <scope>NUCLEOTIDE SEQUENCE [LARGE SCALE GENOMIC DNA]</scope>
    <source>
        <strain evidence="1 2">ATCC BAA-2122</strain>
    </source>
</reference>
<accession>E3BEU9</accession>
<sequence length="34" mass="3866">MVDSIVRQLENLMLGRSTGKKIATYKFIDGLHMV</sequence>
<comment type="caution">
    <text evidence="1">The sequence shown here is derived from an EMBL/GenBank/DDBJ whole genome shotgun (WGS) entry which is preliminary data.</text>
</comment>
<evidence type="ECO:0000313" key="2">
    <source>
        <dbReference type="Proteomes" id="UP000002943"/>
    </source>
</evidence>
<gene>
    <name evidence="1" type="ORF">VIBC2010_16174</name>
</gene>
<organism evidence="1 2">
    <name type="scientific">Vibrio caribbeanicus ATCC BAA-2122</name>
    <dbReference type="NCBI Taxonomy" id="796620"/>
    <lineage>
        <taxon>Bacteria</taxon>
        <taxon>Pseudomonadati</taxon>
        <taxon>Pseudomonadota</taxon>
        <taxon>Gammaproteobacteria</taxon>
        <taxon>Vibrionales</taxon>
        <taxon>Vibrionaceae</taxon>
        <taxon>Vibrio</taxon>
    </lineage>
</organism>
<protein>
    <submittedName>
        <fullName evidence="1">Uncharacterized protein</fullName>
    </submittedName>
</protein>
<name>E3BEU9_9VIBR</name>
<dbReference type="AlphaFoldDB" id="E3BEU9"/>
<dbReference type="STRING" id="796620.VIBC2010_16174"/>
<keyword evidence="2" id="KW-1185">Reference proteome</keyword>
<dbReference type="Proteomes" id="UP000002943">
    <property type="component" value="Unassembled WGS sequence"/>
</dbReference>